<feature type="region of interest" description="Disordered" evidence="1">
    <location>
        <begin position="416"/>
        <end position="441"/>
    </location>
</feature>
<evidence type="ECO:0000259" key="2">
    <source>
        <dbReference type="Pfam" id="PF12904"/>
    </source>
</evidence>
<dbReference type="PANTHER" id="PTHR37836">
    <property type="entry name" value="LMO1036 PROTEIN"/>
    <property type="match status" value="1"/>
</dbReference>
<dbReference type="Gene3D" id="3.40.50.12090">
    <property type="match status" value="1"/>
</dbReference>
<dbReference type="Pfam" id="PF13204">
    <property type="entry name" value="Apiosidase"/>
    <property type="match status" value="1"/>
</dbReference>
<dbReference type="Gene3D" id="3.20.20.80">
    <property type="entry name" value="Glycosidases"/>
    <property type="match status" value="1"/>
</dbReference>
<dbReference type="InterPro" id="IPR017853">
    <property type="entry name" value="GH"/>
</dbReference>
<evidence type="ECO:0000259" key="3">
    <source>
        <dbReference type="Pfam" id="PF13204"/>
    </source>
</evidence>
<dbReference type="KEGG" id="euz:DVS28_a0247"/>
<protein>
    <submittedName>
        <fullName evidence="4">Serine/threonine protein kinase</fullName>
    </submittedName>
</protein>
<dbReference type="InterPro" id="IPR024749">
    <property type="entry name" value="Collagen-bd_put"/>
</dbReference>
<feature type="domain" description="Putative collagen-binding" evidence="2">
    <location>
        <begin position="375"/>
        <end position="448"/>
    </location>
</feature>
<gene>
    <name evidence="4" type="ORF">DVS28_a0247</name>
</gene>
<dbReference type="EMBL" id="CP031165">
    <property type="protein sequence ID" value="AXV04954.1"/>
    <property type="molecule type" value="Genomic_DNA"/>
</dbReference>
<evidence type="ECO:0000313" key="4">
    <source>
        <dbReference type="EMBL" id="AXV04954.1"/>
    </source>
</evidence>
<evidence type="ECO:0000256" key="1">
    <source>
        <dbReference type="SAM" id="MobiDB-lite"/>
    </source>
</evidence>
<feature type="domain" description="Apiosidase-like catalytic" evidence="3">
    <location>
        <begin position="52"/>
        <end position="347"/>
    </location>
</feature>
<reference evidence="4 5" key="1">
    <citation type="submission" date="2018-09" db="EMBL/GenBank/DDBJ databases">
        <title>Complete genome sequence of Euzebya sp. DY32-46 isolated from seawater of Pacific Ocean.</title>
        <authorList>
            <person name="Xu L."/>
            <person name="Wu Y.-H."/>
            <person name="Xu X.-W."/>
        </authorList>
    </citation>
    <scope>NUCLEOTIDE SEQUENCE [LARGE SCALE GENOMIC DNA]</scope>
    <source>
        <strain evidence="4 5">DY32-46</strain>
    </source>
</reference>
<name>A0A346XRV7_9ACTN</name>
<feature type="region of interest" description="Disordered" evidence="1">
    <location>
        <begin position="1"/>
        <end position="53"/>
    </location>
</feature>
<dbReference type="Pfam" id="PF12904">
    <property type="entry name" value="Collagen_bind_2"/>
    <property type="match status" value="1"/>
</dbReference>
<keyword evidence="4" id="KW-0808">Transferase</keyword>
<keyword evidence="4" id="KW-0723">Serine/threonine-protein kinase</keyword>
<dbReference type="InterPro" id="IPR007253">
    <property type="entry name" value="Cell_wall-bd_2"/>
</dbReference>
<dbReference type="Proteomes" id="UP000264006">
    <property type="component" value="Chromosome"/>
</dbReference>
<dbReference type="AlphaFoldDB" id="A0A346XRV7"/>
<organism evidence="4 5">
    <name type="scientific">Euzebya pacifica</name>
    <dbReference type="NCBI Taxonomy" id="1608957"/>
    <lineage>
        <taxon>Bacteria</taxon>
        <taxon>Bacillati</taxon>
        <taxon>Actinomycetota</taxon>
        <taxon>Nitriliruptoria</taxon>
        <taxon>Euzebyales</taxon>
    </lineage>
</organism>
<dbReference type="GO" id="GO:0004674">
    <property type="term" value="F:protein serine/threonine kinase activity"/>
    <property type="evidence" value="ECO:0007669"/>
    <property type="project" value="UniProtKB-KW"/>
</dbReference>
<proteinExistence type="predicted"/>
<sequence>MATSSSPADPEPSSDEPTATDQSFAEGGDGPTIADSADLTPPSFPLAVDPTGNHLVDADGDPFLIHGDAAWSLVLQLDPQETADYLSTRRDQGFNALVVNLIEHEFADDPPRDEAGRDPFQSPGDFSAPNDAYFDAAVDQVRQAADEGFMVLLAPAYLGFDGGAEGWYQDMLASGEQVMEDYGRYVGEKFADADNVIWLHAGDYSPPPEGLRLVEAVDRGLSAAGATQLRTAHGSPGDSASDLGLDIALDIDATYTYDLTYLGSREDETDEVDIPHFLFETAYETERDLTRQQFRAQAYGPLLSGAVGQVYGHSAIWQFVSTWREALDAPGAQDQVHVRTLFERLPWPQLEPDLNASVVVEGSGNYGQGDFAIAASTPGRQVTVVYLPALRTIGLDLQQDPSGATVQWYDPVEGTTVDADPELTGTGLRVTPPGPNAGGDDDWVLLVETTGDGVPEELSRVEGSERISTAVAVSQRVLDGAGAVVLASAADFPDALVSAPLAIAEDAALLLTDRSSVPQVTLDEIERLGAGRVVVLGGPAAIDEEVVRALRQRGLDVERTSGEDRIATAVAAAQRSGGQPPVVVLASGFAFPDGLSGAALAGALGAPLLLTDGTTVSPATADVIGQAEVLVVGGPAVVAERVLVELRDQSADVTRLGGDGRYDTSRLAAEEVAGRTGQPSSVWIATGRDFPDALSAAAAAVRDDGVVLLTEGLADAVPTATGAALGSFGTCRSQVRLVGGTAAISTAHEGAIAGRLAC</sequence>
<keyword evidence="4" id="KW-0418">Kinase</keyword>
<dbReference type="InterPro" id="IPR025277">
    <property type="entry name" value="Apiosidase-like_cat_dom"/>
</dbReference>
<accession>A0A346XRV7</accession>
<dbReference type="Pfam" id="PF04122">
    <property type="entry name" value="CW_binding_2"/>
    <property type="match status" value="3"/>
</dbReference>
<dbReference type="PANTHER" id="PTHR37836:SF2">
    <property type="entry name" value="DUF4038 DOMAIN-CONTAINING PROTEIN"/>
    <property type="match status" value="1"/>
</dbReference>
<dbReference type="SUPFAM" id="SSF51445">
    <property type="entry name" value="(Trans)glycosidases"/>
    <property type="match status" value="1"/>
</dbReference>
<evidence type="ECO:0000313" key="5">
    <source>
        <dbReference type="Proteomes" id="UP000264006"/>
    </source>
</evidence>
<keyword evidence="5" id="KW-1185">Reference proteome</keyword>